<proteinExistence type="predicted"/>
<gene>
    <name evidence="1" type="ORF">D6D85_01010</name>
</gene>
<dbReference type="Proteomes" id="UP000277582">
    <property type="component" value="Unassembled WGS sequence"/>
</dbReference>
<evidence type="ECO:0000313" key="2">
    <source>
        <dbReference type="Proteomes" id="UP000277582"/>
    </source>
</evidence>
<name>A0A3R9Q110_9CREN</name>
<comment type="caution">
    <text evidence="1">The sequence shown here is derived from an EMBL/GenBank/DDBJ whole genome shotgun (WGS) entry which is preliminary data.</text>
</comment>
<reference evidence="1 2" key="1">
    <citation type="submission" date="2018-10" db="EMBL/GenBank/DDBJ databases">
        <title>Co-occurring genomic capacity for anaerobic methane metabolism and dissimilatory sulfite reduction discovered in the Korarchaeota.</title>
        <authorList>
            <person name="Mckay L.J."/>
            <person name="Dlakic M."/>
            <person name="Fields M.W."/>
            <person name="Delmont T.O."/>
            <person name="Eren A.M."/>
            <person name="Jay Z.J."/>
            <person name="Klingelsmith K.B."/>
            <person name="Rusch D.B."/>
            <person name="Inskeep W.P."/>
        </authorList>
    </citation>
    <scope>NUCLEOTIDE SEQUENCE [LARGE SCALE GENOMIC DNA]</scope>
    <source>
        <strain evidence="1 2">MDKW</strain>
    </source>
</reference>
<dbReference type="EMBL" id="RCOS01000018">
    <property type="protein sequence ID" value="RSN78394.1"/>
    <property type="molecule type" value="Genomic_DNA"/>
</dbReference>
<dbReference type="AlphaFoldDB" id="A0A3R9Q110"/>
<accession>A0A3R9Q110</accession>
<protein>
    <submittedName>
        <fullName evidence="1">Uncharacterized protein</fullName>
    </submittedName>
</protein>
<evidence type="ECO:0000313" key="1">
    <source>
        <dbReference type="EMBL" id="RSN78394.1"/>
    </source>
</evidence>
<keyword evidence="2" id="KW-1185">Reference proteome</keyword>
<sequence>MVSANIRVFPVEKPVGMFRETAGHEENRINNAYLVWNNVKTSIKLIGTHSLLLKRLGELAYGRRGK</sequence>
<organism evidence="1 2">
    <name type="scientific">Candidatus Methanodesulfokora washburnensis</name>
    <dbReference type="NCBI Taxonomy" id="2478471"/>
    <lineage>
        <taxon>Archaea</taxon>
        <taxon>Thermoproteota</taxon>
        <taxon>Candidatus Korarchaeia</taxon>
        <taxon>Candidatus Korarchaeia incertae sedis</taxon>
        <taxon>Candidatus Methanodesulfokora</taxon>
    </lineage>
</organism>